<accession>A0A2K9MDS4</accession>
<dbReference type="InterPro" id="IPR045214">
    <property type="entry name" value="Surf1/Surf4"/>
</dbReference>
<dbReference type="AlphaFoldDB" id="A0A2K9MDS4"/>
<evidence type="ECO:0000256" key="2">
    <source>
        <dbReference type="ARBA" id="ARBA00007165"/>
    </source>
</evidence>
<evidence type="ECO:0000256" key="5">
    <source>
        <dbReference type="ARBA" id="ARBA00023136"/>
    </source>
</evidence>
<evidence type="ECO:0000256" key="1">
    <source>
        <dbReference type="ARBA" id="ARBA00004370"/>
    </source>
</evidence>
<keyword evidence="6" id="KW-1003">Cell membrane</keyword>
<dbReference type="RefSeq" id="WP_101498560.1">
    <property type="nucleotide sequence ID" value="NZ_CP025583.1"/>
</dbReference>
<evidence type="ECO:0000313" key="8">
    <source>
        <dbReference type="Proteomes" id="UP000234882"/>
    </source>
</evidence>
<dbReference type="KEGG" id="paru:CYR75_01710"/>
<comment type="subcellular location">
    <subcellularLocation>
        <location evidence="6">Cell membrane</location>
        <topology evidence="6">Multi-pass membrane protein</topology>
    </subcellularLocation>
    <subcellularLocation>
        <location evidence="1">Membrane</location>
    </subcellularLocation>
</comment>
<feature type="transmembrane region" description="Helical" evidence="6">
    <location>
        <begin position="7"/>
        <end position="27"/>
    </location>
</feature>
<evidence type="ECO:0000256" key="3">
    <source>
        <dbReference type="ARBA" id="ARBA00022692"/>
    </source>
</evidence>
<evidence type="ECO:0000256" key="6">
    <source>
        <dbReference type="RuleBase" id="RU363076"/>
    </source>
</evidence>
<dbReference type="GO" id="GO:0005886">
    <property type="term" value="C:plasma membrane"/>
    <property type="evidence" value="ECO:0007669"/>
    <property type="project" value="UniProtKB-SubCell"/>
</dbReference>
<evidence type="ECO:0000313" key="7">
    <source>
        <dbReference type="EMBL" id="AUM73176.1"/>
    </source>
</evidence>
<dbReference type="Proteomes" id="UP000234882">
    <property type="component" value="Chromosome"/>
</dbReference>
<dbReference type="OrthoDB" id="6079986at2"/>
<dbReference type="Pfam" id="PF02104">
    <property type="entry name" value="SURF1"/>
    <property type="match status" value="1"/>
</dbReference>
<keyword evidence="3 6" id="KW-0812">Transmembrane</keyword>
<proteinExistence type="inferred from homology"/>
<keyword evidence="8" id="KW-1185">Reference proteome</keyword>
<dbReference type="InterPro" id="IPR002994">
    <property type="entry name" value="Surf1/Shy1"/>
</dbReference>
<comment type="similarity">
    <text evidence="2 6">Belongs to the SURF1 family.</text>
</comment>
<dbReference type="CDD" id="cd06662">
    <property type="entry name" value="SURF1"/>
    <property type="match status" value="1"/>
</dbReference>
<feature type="transmembrane region" description="Helical" evidence="6">
    <location>
        <begin position="200"/>
        <end position="219"/>
    </location>
</feature>
<protein>
    <recommendedName>
        <fullName evidence="6">SURF1-like protein</fullName>
    </recommendedName>
</protein>
<dbReference type="EMBL" id="CP025583">
    <property type="protein sequence ID" value="AUM73176.1"/>
    <property type="molecule type" value="Genomic_DNA"/>
</dbReference>
<organism evidence="7 8">
    <name type="scientific">Paracoccus jeotgali</name>
    <dbReference type="NCBI Taxonomy" id="2065379"/>
    <lineage>
        <taxon>Bacteria</taxon>
        <taxon>Pseudomonadati</taxon>
        <taxon>Pseudomonadota</taxon>
        <taxon>Alphaproteobacteria</taxon>
        <taxon>Rhodobacterales</taxon>
        <taxon>Paracoccaceae</taxon>
        <taxon>Paracoccus</taxon>
    </lineage>
</organism>
<reference evidence="8" key="1">
    <citation type="submission" date="2017-12" db="EMBL/GenBank/DDBJ databases">
        <title>Genomic analysis of Paracoccus sp. CBA4604.</title>
        <authorList>
            <person name="Roh S.W."/>
            <person name="Kim J.Y."/>
            <person name="Kim J.S."/>
        </authorList>
    </citation>
    <scope>NUCLEOTIDE SEQUENCE [LARGE SCALE GENOMIC DNA]</scope>
    <source>
        <strain evidence="8">CBA4604</strain>
    </source>
</reference>
<name>A0A2K9MDS4_9RHOB</name>
<sequence length="226" mass="24629">MTSRPSILAPLIFGVVVTAVLIWLGFWQLDRMSEKSAQLAEIQAGIEGAPVALPARVDPSMKYLPVILSGRTTGDEILVLSGTHDAGGGYNVISAFETEDGRRVMLDRGFVDQDHRRTPRPPVELLVSGNLHWPDDRTSATPEPDPATGIWFARDVPAMAQKLGTEPVLVVVSGVTGDAQGVMPIPVSITGIPNNHLSYAVQWFLFAATCAGMTAWLIWRIRRRTY</sequence>
<keyword evidence="4 6" id="KW-1133">Transmembrane helix</keyword>
<dbReference type="PANTHER" id="PTHR23427:SF2">
    <property type="entry name" value="SURFEIT LOCUS PROTEIN 1"/>
    <property type="match status" value="1"/>
</dbReference>
<gene>
    <name evidence="7" type="ORF">CYR75_01710</name>
</gene>
<evidence type="ECO:0000256" key="4">
    <source>
        <dbReference type="ARBA" id="ARBA00022989"/>
    </source>
</evidence>
<dbReference type="PROSITE" id="PS50895">
    <property type="entry name" value="SURF1"/>
    <property type="match status" value="1"/>
</dbReference>
<keyword evidence="5 6" id="KW-0472">Membrane</keyword>
<dbReference type="PANTHER" id="PTHR23427">
    <property type="entry name" value="SURFEIT LOCUS PROTEIN"/>
    <property type="match status" value="1"/>
</dbReference>